<reference evidence="1" key="1">
    <citation type="submission" date="2020-10" db="EMBL/GenBank/DDBJ databases">
        <authorList>
            <person name="Castelo-Branco R."/>
            <person name="Eusebio N."/>
            <person name="Adriana R."/>
            <person name="Vieira A."/>
            <person name="Brugerolle De Fraissinette N."/>
            <person name="Rezende De Castro R."/>
            <person name="Schneider M.P."/>
            <person name="Vasconcelos V."/>
            <person name="Leao P.N."/>
        </authorList>
    </citation>
    <scope>NUCLEOTIDE SEQUENCE</scope>
    <source>
        <strain evidence="1">LEGE 11467</strain>
    </source>
</reference>
<dbReference type="AlphaFoldDB" id="A0A928W0T0"/>
<evidence type="ECO:0000313" key="2">
    <source>
        <dbReference type="Proteomes" id="UP000621799"/>
    </source>
</evidence>
<dbReference type="Proteomes" id="UP000621799">
    <property type="component" value="Unassembled WGS sequence"/>
</dbReference>
<protein>
    <submittedName>
        <fullName evidence="1">Uncharacterized protein</fullName>
    </submittedName>
</protein>
<name>A0A928W0T0_9CYAN</name>
<keyword evidence="2" id="KW-1185">Reference proteome</keyword>
<proteinExistence type="predicted"/>
<dbReference type="RefSeq" id="WP_264322566.1">
    <property type="nucleotide sequence ID" value="NZ_JADEXN010000350.1"/>
</dbReference>
<dbReference type="EMBL" id="JADEXN010000350">
    <property type="protein sequence ID" value="MBE9042407.1"/>
    <property type="molecule type" value="Genomic_DNA"/>
</dbReference>
<organism evidence="1 2">
    <name type="scientific">Zarconia navalis LEGE 11467</name>
    <dbReference type="NCBI Taxonomy" id="1828826"/>
    <lineage>
        <taxon>Bacteria</taxon>
        <taxon>Bacillati</taxon>
        <taxon>Cyanobacteriota</taxon>
        <taxon>Cyanophyceae</taxon>
        <taxon>Oscillatoriophycideae</taxon>
        <taxon>Oscillatoriales</taxon>
        <taxon>Oscillatoriales incertae sedis</taxon>
        <taxon>Zarconia</taxon>
        <taxon>Zarconia navalis</taxon>
    </lineage>
</organism>
<evidence type="ECO:0000313" key="1">
    <source>
        <dbReference type="EMBL" id="MBE9042407.1"/>
    </source>
</evidence>
<comment type="caution">
    <text evidence="1">The sequence shown here is derived from an EMBL/GenBank/DDBJ whole genome shotgun (WGS) entry which is preliminary data.</text>
</comment>
<accession>A0A928W0T0</accession>
<gene>
    <name evidence="1" type="ORF">IQ235_16670</name>
</gene>
<sequence>MKVLEIREDAAKIQFSNSELSILANTIRETIAALTREFVARVGASIAEGQKVEDLLTQAIDRNYESIELNLSKLELGILHSCLNEVCYGFKLADFELKIGASREEVRLIFEQVIPISREMRSILDEIKAAFIAKAKLNKKEFLLEGEGYKVSFDLSKRRLRQEEIGVSIRLFLETQISELSLKTHLDLMTTQDVRNFILELENYANSLNKASDDLISPLNIYNDLFQLQVENKKIEKEESEYANLSLMVHFTRSRPKVSEPFLGVKGMISIQNITSFTSSVREFLDCSIESMSLDTSDRSQ</sequence>